<comment type="caution">
    <text evidence="9">The sequence shown here is derived from an EMBL/GenBank/DDBJ whole genome shotgun (WGS) entry which is preliminary data.</text>
</comment>
<dbReference type="GO" id="GO:0005524">
    <property type="term" value="F:ATP binding"/>
    <property type="evidence" value="ECO:0007669"/>
    <property type="project" value="UniProtKB-KW"/>
</dbReference>
<keyword evidence="6 9" id="KW-0067">ATP-binding</keyword>
<reference evidence="9 10" key="1">
    <citation type="submission" date="2020-08" db="EMBL/GenBank/DDBJ databases">
        <title>Genome public.</title>
        <authorList>
            <person name="Liu C."/>
            <person name="Sun Q."/>
        </authorList>
    </citation>
    <scope>NUCLEOTIDE SEQUENCE [LARGE SCALE GENOMIC DNA]</scope>
    <source>
        <strain evidence="9 10">NSJ-46</strain>
    </source>
</reference>
<evidence type="ECO:0000256" key="1">
    <source>
        <dbReference type="ARBA" id="ARBA00004202"/>
    </source>
</evidence>
<evidence type="ECO:0000256" key="6">
    <source>
        <dbReference type="ARBA" id="ARBA00022840"/>
    </source>
</evidence>
<accession>A0ABR7N723</accession>
<dbReference type="InterPro" id="IPR017871">
    <property type="entry name" value="ABC_transporter-like_CS"/>
</dbReference>
<protein>
    <submittedName>
        <fullName evidence="9">ABC transporter ATP-binding protein</fullName>
    </submittedName>
</protein>
<keyword evidence="4" id="KW-1003">Cell membrane</keyword>
<dbReference type="PROSITE" id="PS00211">
    <property type="entry name" value="ABC_TRANSPORTER_1"/>
    <property type="match status" value="1"/>
</dbReference>
<dbReference type="CDD" id="cd03257">
    <property type="entry name" value="ABC_NikE_OppD_transporters"/>
    <property type="match status" value="1"/>
</dbReference>
<comment type="subcellular location">
    <subcellularLocation>
        <location evidence="1">Cell membrane</location>
        <topology evidence="1">Peripheral membrane protein</topology>
    </subcellularLocation>
</comment>
<evidence type="ECO:0000256" key="7">
    <source>
        <dbReference type="ARBA" id="ARBA00023136"/>
    </source>
</evidence>
<evidence type="ECO:0000256" key="3">
    <source>
        <dbReference type="ARBA" id="ARBA00022448"/>
    </source>
</evidence>
<keyword evidence="7" id="KW-0472">Membrane</keyword>
<keyword evidence="5" id="KW-0547">Nucleotide-binding</keyword>
<dbReference type="PROSITE" id="PS50893">
    <property type="entry name" value="ABC_TRANSPORTER_2"/>
    <property type="match status" value="1"/>
</dbReference>
<dbReference type="Proteomes" id="UP000657421">
    <property type="component" value="Unassembled WGS sequence"/>
</dbReference>
<dbReference type="PROSITE" id="PS00675">
    <property type="entry name" value="SIGMA54_INTERACT_1"/>
    <property type="match status" value="1"/>
</dbReference>
<dbReference type="SUPFAM" id="SSF52540">
    <property type="entry name" value="P-loop containing nucleoside triphosphate hydrolases"/>
    <property type="match status" value="1"/>
</dbReference>
<dbReference type="Pfam" id="PF00005">
    <property type="entry name" value="ABC_tran"/>
    <property type="match status" value="1"/>
</dbReference>
<evidence type="ECO:0000256" key="2">
    <source>
        <dbReference type="ARBA" id="ARBA00005417"/>
    </source>
</evidence>
<gene>
    <name evidence="9" type="ORF">H8716_03775</name>
</gene>
<proteinExistence type="inferred from homology"/>
<dbReference type="EMBL" id="JACRSZ010000001">
    <property type="protein sequence ID" value="MBC8572205.1"/>
    <property type="molecule type" value="Genomic_DNA"/>
</dbReference>
<dbReference type="RefSeq" id="WP_249307168.1">
    <property type="nucleotide sequence ID" value="NZ_JACRSZ010000001.1"/>
</dbReference>
<evidence type="ECO:0000313" key="9">
    <source>
        <dbReference type="EMBL" id="MBC8572205.1"/>
    </source>
</evidence>
<dbReference type="PANTHER" id="PTHR43297:SF2">
    <property type="entry name" value="DIPEPTIDE TRANSPORT ATP-BINDING PROTEIN DPPD"/>
    <property type="match status" value="1"/>
</dbReference>
<dbReference type="InterPro" id="IPR003593">
    <property type="entry name" value="AAA+_ATPase"/>
</dbReference>
<dbReference type="InterPro" id="IPR050388">
    <property type="entry name" value="ABC_Ni/Peptide_Import"/>
</dbReference>
<feature type="domain" description="ABC transporter" evidence="8">
    <location>
        <begin position="3"/>
        <end position="249"/>
    </location>
</feature>
<evidence type="ECO:0000256" key="5">
    <source>
        <dbReference type="ARBA" id="ARBA00022741"/>
    </source>
</evidence>
<comment type="similarity">
    <text evidence="2">Belongs to the ABC transporter superfamily.</text>
</comment>
<dbReference type="InterPro" id="IPR027417">
    <property type="entry name" value="P-loop_NTPase"/>
</dbReference>
<dbReference type="InterPro" id="IPR003439">
    <property type="entry name" value="ABC_transporter-like_ATP-bd"/>
</dbReference>
<dbReference type="PANTHER" id="PTHR43297">
    <property type="entry name" value="OLIGOPEPTIDE TRANSPORT ATP-BINDING PROTEIN APPD"/>
    <property type="match status" value="1"/>
</dbReference>
<dbReference type="InterPro" id="IPR025662">
    <property type="entry name" value="Sigma_54_int_dom_ATP-bd_1"/>
</dbReference>
<name>A0ABR7N723_9FIRM</name>
<organism evidence="9 10">
    <name type="scientific">Jingyaoa shaoxingensis</name>
    <dbReference type="NCBI Taxonomy" id="2763671"/>
    <lineage>
        <taxon>Bacteria</taxon>
        <taxon>Bacillati</taxon>
        <taxon>Bacillota</taxon>
        <taxon>Clostridia</taxon>
        <taxon>Lachnospirales</taxon>
        <taxon>Lachnospiraceae</taxon>
        <taxon>Jingyaoa</taxon>
    </lineage>
</organism>
<keyword evidence="3" id="KW-0813">Transport</keyword>
<evidence type="ECO:0000313" key="10">
    <source>
        <dbReference type="Proteomes" id="UP000657421"/>
    </source>
</evidence>
<dbReference type="SMART" id="SM00382">
    <property type="entry name" value="AAA"/>
    <property type="match status" value="1"/>
</dbReference>
<sequence>MLLEIKELSVKVKSSGVKVVNGINLSVDEGEPLLILGQSGSGKTMICRTLFGLTNRYNFDVSGQIFFEGKDIMSADAKKRRKLYGSDIALIPQNPMTSFDPSCKLGNQLAETYRIHNKSSVKAAQNAVFEAMHRAGLEQCKAIWSSYPYMLSGGMLQRAAVAAAIINHPKLIIADEPTTALDAEHRIAVTNLLKGLCGSAAVIMITHDFAVADRFGGYAYIMKNGVFVEQGNIEKIIAAPENEYTKELLNAALLI</sequence>
<evidence type="ECO:0000259" key="8">
    <source>
        <dbReference type="PROSITE" id="PS50893"/>
    </source>
</evidence>
<evidence type="ECO:0000256" key="4">
    <source>
        <dbReference type="ARBA" id="ARBA00022475"/>
    </source>
</evidence>
<keyword evidence="10" id="KW-1185">Reference proteome</keyword>
<dbReference type="Gene3D" id="3.40.50.300">
    <property type="entry name" value="P-loop containing nucleotide triphosphate hydrolases"/>
    <property type="match status" value="1"/>
</dbReference>